<proteinExistence type="predicted"/>
<dbReference type="SUPFAM" id="SSF48726">
    <property type="entry name" value="Immunoglobulin"/>
    <property type="match status" value="2"/>
</dbReference>
<dbReference type="PANTHER" id="PTHR11481:SF64">
    <property type="entry name" value="FC RECEPTOR-LIKE PROTEIN 4"/>
    <property type="match status" value="1"/>
</dbReference>
<evidence type="ECO:0000256" key="2">
    <source>
        <dbReference type="ARBA" id="ARBA00023157"/>
    </source>
</evidence>
<dbReference type="SMART" id="SM00409">
    <property type="entry name" value="IG"/>
    <property type="match status" value="2"/>
</dbReference>
<dbReference type="GO" id="GO:0009897">
    <property type="term" value="C:external side of plasma membrane"/>
    <property type="evidence" value="ECO:0007669"/>
    <property type="project" value="TreeGrafter"/>
</dbReference>
<organism evidence="5 6">
    <name type="scientific">Oreochromis niloticus</name>
    <name type="common">Nile tilapia</name>
    <name type="synonym">Tilapia nilotica</name>
    <dbReference type="NCBI Taxonomy" id="8128"/>
    <lineage>
        <taxon>Eukaryota</taxon>
        <taxon>Metazoa</taxon>
        <taxon>Chordata</taxon>
        <taxon>Craniata</taxon>
        <taxon>Vertebrata</taxon>
        <taxon>Euteleostomi</taxon>
        <taxon>Actinopterygii</taxon>
        <taxon>Neopterygii</taxon>
        <taxon>Teleostei</taxon>
        <taxon>Neoteleostei</taxon>
        <taxon>Acanthomorphata</taxon>
        <taxon>Ovalentaria</taxon>
        <taxon>Cichlomorphae</taxon>
        <taxon>Cichliformes</taxon>
        <taxon>Cichlidae</taxon>
        <taxon>African cichlids</taxon>
        <taxon>Pseudocrenilabrinae</taxon>
        <taxon>Oreochromini</taxon>
        <taxon>Oreochromis</taxon>
    </lineage>
</organism>
<feature type="transmembrane region" description="Helical" evidence="3">
    <location>
        <begin position="228"/>
        <end position="247"/>
    </location>
</feature>
<dbReference type="Pfam" id="PF13927">
    <property type="entry name" value="Ig_3"/>
    <property type="match status" value="1"/>
</dbReference>
<dbReference type="GO" id="GO:0004888">
    <property type="term" value="F:transmembrane signaling receptor activity"/>
    <property type="evidence" value="ECO:0007669"/>
    <property type="project" value="TreeGrafter"/>
</dbReference>
<evidence type="ECO:0000259" key="4">
    <source>
        <dbReference type="PROSITE" id="PS50835"/>
    </source>
</evidence>
<keyword evidence="6" id="KW-1185">Reference proteome</keyword>
<dbReference type="InParanoid" id="A0A669BED6"/>
<dbReference type="PANTHER" id="PTHR11481">
    <property type="entry name" value="IMMUNOGLOBULIN FC RECEPTOR"/>
    <property type="match status" value="1"/>
</dbReference>
<dbReference type="GO" id="GO:0006955">
    <property type="term" value="P:immune response"/>
    <property type="evidence" value="ECO:0007669"/>
    <property type="project" value="TreeGrafter"/>
</dbReference>
<dbReference type="InterPro" id="IPR013783">
    <property type="entry name" value="Ig-like_fold"/>
</dbReference>
<feature type="domain" description="Ig-like" evidence="4">
    <location>
        <begin position="135"/>
        <end position="201"/>
    </location>
</feature>
<dbReference type="InterPro" id="IPR007110">
    <property type="entry name" value="Ig-like_dom"/>
</dbReference>
<evidence type="ECO:0000313" key="5">
    <source>
        <dbReference type="Ensembl" id="ENSONIP00000034088.1"/>
    </source>
</evidence>
<dbReference type="Pfam" id="PF13895">
    <property type="entry name" value="Ig_2"/>
    <property type="match status" value="1"/>
</dbReference>
<evidence type="ECO:0000256" key="3">
    <source>
        <dbReference type="SAM" id="Phobius"/>
    </source>
</evidence>
<name>A0A669BED6_ORENI</name>
<dbReference type="GeneTree" id="ENSGT01030000235219"/>
<keyword evidence="3" id="KW-0812">Transmembrane</keyword>
<sequence length="317" mass="35141">MRGNEANRVISVSQGGLYHCRGGRGDPVYYTEDSAPVMIVQAVVKVQQSWSQMFTGETITLKCEIKEGENREMKYEWKLPRRNTPNTNSPPTSSEYRISRVSVSHSGDYRCRGSSDYLLTGWSDAFTLTVSSSKPRATLTAQSSVIPAGGSVTLSCSVEGSAGWKFDWFRRDSVSSKAQLMRGNEANRVISVSQGGLYHCRGGRGDPVYYTEDSQEIQINTTGFSSPVWLMVGLVCGVSLIIIYTHFNVTFEFIVFISCFRSIQSESHSPGSSTNHGVNQNETHEFNSLHPGQHLNRSLLSLLILTFHSVSINRNIS</sequence>
<dbReference type="Gene3D" id="2.60.40.10">
    <property type="entry name" value="Immunoglobulins"/>
    <property type="match status" value="2"/>
</dbReference>
<keyword evidence="2" id="KW-1015">Disulfide bond</keyword>
<keyword evidence="3" id="KW-1133">Transmembrane helix</keyword>
<feature type="domain" description="Ig-like" evidence="4">
    <location>
        <begin position="36"/>
        <end position="129"/>
    </location>
</feature>
<dbReference type="Proteomes" id="UP000005207">
    <property type="component" value="Unplaced"/>
</dbReference>
<accession>A0A669BED6</accession>
<keyword evidence="1" id="KW-0732">Signal</keyword>
<dbReference type="GO" id="GO:0007166">
    <property type="term" value="P:cell surface receptor signaling pathway"/>
    <property type="evidence" value="ECO:0007669"/>
    <property type="project" value="TreeGrafter"/>
</dbReference>
<protein>
    <recommendedName>
        <fullName evidence="4">Ig-like domain-containing protein</fullName>
    </recommendedName>
</protein>
<evidence type="ECO:0000256" key="1">
    <source>
        <dbReference type="ARBA" id="ARBA00022729"/>
    </source>
</evidence>
<dbReference type="Ensembl" id="ENSONIT00000054917.1">
    <property type="protein sequence ID" value="ENSONIP00000034088.1"/>
    <property type="gene ID" value="ENSONIG00000007918.2"/>
</dbReference>
<dbReference type="InterPro" id="IPR050488">
    <property type="entry name" value="Ig_Fc_receptor"/>
</dbReference>
<keyword evidence="3" id="KW-0472">Membrane</keyword>
<evidence type="ECO:0000313" key="6">
    <source>
        <dbReference type="Proteomes" id="UP000005207"/>
    </source>
</evidence>
<dbReference type="AlphaFoldDB" id="A0A669BED6"/>
<reference evidence="5" key="1">
    <citation type="submission" date="2025-08" db="UniProtKB">
        <authorList>
            <consortium name="Ensembl"/>
        </authorList>
    </citation>
    <scope>IDENTIFICATION</scope>
</reference>
<dbReference type="InterPro" id="IPR036179">
    <property type="entry name" value="Ig-like_dom_sf"/>
</dbReference>
<dbReference type="PROSITE" id="PS50835">
    <property type="entry name" value="IG_LIKE"/>
    <property type="match status" value="2"/>
</dbReference>
<dbReference type="InterPro" id="IPR003599">
    <property type="entry name" value="Ig_sub"/>
</dbReference>
<reference evidence="5" key="2">
    <citation type="submission" date="2025-09" db="UniProtKB">
        <authorList>
            <consortium name="Ensembl"/>
        </authorList>
    </citation>
    <scope>IDENTIFICATION</scope>
</reference>